<keyword evidence="3" id="KW-0539">Nucleus</keyword>
<feature type="compositionally biased region" description="Polar residues" evidence="4">
    <location>
        <begin position="639"/>
        <end position="656"/>
    </location>
</feature>
<evidence type="ECO:0000313" key="6">
    <source>
        <dbReference type="EMBL" id="CAH9099488.1"/>
    </source>
</evidence>
<feature type="compositionally biased region" description="Polar residues" evidence="4">
    <location>
        <begin position="583"/>
        <end position="598"/>
    </location>
</feature>
<accession>A0A9P0ZDW7</accession>
<dbReference type="SUPFAM" id="SSF52113">
    <property type="entry name" value="BRCT domain"/>
    <property type="match status" value="1"/>
</dbReference>
<dbReference type="GO" id="GO:0006974">
    <property type="term" value="P:DNA damage response"/>
    <property type="evidence" value="ECO:0007669"/>
    <property type="project" value="UniProtKB-KW"/>
</dbReference>
<dbReference type="PROSITE" id="PS50172">
    <property type="entry name" value="BRCT"/>
    <property type="match status" value="1"/>
</dbReference>
<dbReference type="InterPro" id="IPR051579">
    <property type="entry name" value="DDR_Transcriptional_Reg"/>
</dbReference>
<dbReference type="CDD" id="cd18432">
    <property type="entry name" value="BRCT_PAXIP1_rpt6_like"/>
    <property type="match status" value="1"/>
</dbReference>
<feature type="compositionally biased region" description="Basic and acidic residues" evidence="4">
    <location>
        <begin position="367"/>
        <end position="377"/>
    </location>
</feature>
<feature type="region of interest" description="Disordered" evidence="4">
    <location>
        <begin position="502"/>
        <end position="533"/>
    </location>
</feature>
<dbReference type="Gene3D" id="3.40.50.10190">
    <property type="entry name" value="BRCT domain"/>
    <property type="match status" value="2"/>
</dbReference>
<comment type="caution">
    <text evidence="6">The sequence shown here is derived from an EMBL/GenBank/DDBJ whole genome shotgun (WGS) entry which is preliminary data.</text>
</comment>
<feature type="region of interest" description="Disordered" evidence="4">
    <location>
        <begin position="583"/>
        <end position="681"/>
    </location>
</feature>
<evidence type="ECO:0000313" key="7">
    <source>
        <dbReference type="Proteomes" id="UP001152484"/>
    </source>
</evidence>
<dbReference type="OrthoDB" id="342264at2759"/>
<dbReference type="Proteomes" id="UP001152484">
    <property type="component" value="Unassembled WGS sequence"/>
</dbReference>
<protein>
    <recommendedName>
        <fullName evidence="5">BRCT domain-containing protein</fullName>
    </recommendedName>
</protein>
<evidence type="ECO:0000256" key="4">
    <source>
        <dbReference type="SAM" id="MobiDB-lite"/>
    </source>
</evidence>
<dbReference type="AlphaFoldDB" id="A0A9P0ZDW7"/>
<feature type="region of interest" description="Disordered" evidence="4">
    <location>
        <begin position="15"/>
        <end position="51"/>
    </location>
</feature>
<name>A0A9P0ZDW7_CUSEU</name>
<comment type="subcellular location">
    <subcellularLocation>
        <location evidence="1">Nucleus</location>
    </subcellularLocation>
</comment>
<organism evidence="6 7">
    <name type="scientific">Cuscuta europaea</name>
    <name type="common">European dodder</name>
    <dbReference type="NCBI Taxonomy" id="41803"/>
    <lineage>
        <taxon>Eukaryota</taxon>
        <taxon>Viridiplantae</taxon>
        <taxon>Streptophyta</taxon>
        <taxon>Embryophyta</taxon>
        <taxon>Tracheophyta</taxon>
        <taxon>Spermatophyta</taxon>
        <taxon>Magnoliopsida</taxon>
        <taxon>eudicotyledons</taxon>
        <taxon>Gunneridae</taxon>
        <taxon>Pentapetalae</taxon>
        <taxon>asterids</taxon>
        <taxon>lamiids</taxon>
        <taxon>Solanales</taxon>
        <taxon>Convolvulaceae</taxon>
        <taxon>Cuscuteae</taxon>
        <taxon>Cuscuta</taxon>
        <taxon>Cuscuta subgen. Cuscuta</taxon>
    </lineage>
</organism>
<dbReference type="SMART" id="SM00292">
    <property type="entry name" value="BRCT"/>
    <property type="match status" value="1"/>
</dbReference>
<evidence type="ECO:0000259" key="5">
    <source>
        <dbReference type="PROSITE" id="PS50172"/>
    </source>
</evidence>
<reference evidence="6" key="1">
    <citation type="submission" date="2022-07" db="EMBL/GenBank/DDBJ databases">
        <authorList>
            <person name="Macas J."/>
            <person name="Novak P."/>
            <person name="Neumann P."/>
        </authorList>
    </citation>
    <scope>NUCLEOTIDE SEQUENCE</scope>
</reference>
<dbReference type="PANTHER" id="PTHR23196:SF1">
    <property type="entry name" value="PAX-INTERACTING PROTEIN 1"/>
    <property type="match status" value="1"/>
</dbReference>
<gene>
    <name evidence="6" type="ORF">CEURO_LOCUS14508</name>
</gene>
<feature type="compositionally biased region" description="Low complexity" evidence="4">
    <location>
        <begin position="670"/>
        <end position="681"/>
    </location>
</feature>
<dbReference type="Pfam" id="PF16589">
    <property type="entry name" value="BRCT_2"/>
    <property type="match status" value="1"/>
</dbReference>
<dbReference type="CDD" id="cd17744">
    <property type="entry name" value="BRCT_MDC1_rpt1"/>
    <property type="match status" value="1"/>
</dbReference>
<dbReference type="GO" id="GO:0005634">
    <property type="term" value="C:nucleus"/>
    <property type="evidence" value="ECO:0007669"/>
    <property type="project" value="UniProtKB-SubCell"/>
</dbReference>
<evidence type="ECO:0000256" key="3">
    <source>
        <dbReference type="ARBA" id="ARBA00023242"/>
    </source>
</evidence>
<dbReference type="InterPro" id="IPR036420">
    <property type="entry name" value="BRCT_dom_sf"/>
</dbReference>
<feature type="domain" description="BRCT" evidence="5">
    <location>
        <begin position="734"/>
        <end position="823"/>
    </location>
</feature>
<evidence type="ECO:0000256" key="1">
    <source>
        <dbReference type="ARBA" id="ARBA00004123"/>
    </source>
</evidence>
<feature type="region of interest" description="Disordered" evidence="4">
    <location>
        <begin position="367"/>
        <end position="394"/>
    </location>
</feature>
<dbReference type="PANTHER" id="PTHR23196">
    <property type="entry name" value="PAX TRANSCRIPTION ACTIVATION DOMAIN INTERACTING PROTEIN"/>
    <property type="match status" value="1"/>
</dbReference>
<keyword evidence="7" id="KW-1185">Reference proteome</keyword>
<sequence length="967" mass="106659">MVILHMGIVEVNMIQSGGKKNKEDETNPKFSDADSTDDNTQPDNNQSFAKGGEIQSEADKWLMMQNTMHVDDPLLSGDGFETQPVDIYGDTQVLDFSGDTQVVEDVGETQVVYDHYSVEHMHTQVLDECNSEAKSDSGNEGSDRTEILGETQEISDDNATSSSQLNFRNTSLAQGVDICLKVDSDVLSNKTCPAGPVHGDISNGMRNFNNTHVSADNVELDEVLRNENGCMLGSSAVRKLFTEDTLDEIENLVDRNDYADDVADLNRFFPSENVLAGLSYVDSQEPGDASQATALDIVDKFLKFNGVVDDEDIGIGKTSAEKTKYVPSAKGKKSLAVLGSRSTHKLSATFDWDNNYEDEGGGEFFQKNKDLLTDKKTSSSRRKPRRLHNEHNKAVGDCGGEVQLPDSCKKIDPTCSDSNVKSKSITLNVESEKPKTRGNCLKDLNKQLIYMFDDVADDKTGNNDPNMTDVGIDTQMAAEVVQSLCYGSSLVQDGSITANSSLKSRANNEAQLRQSSSKKGARSTRSATRQSLKAEQMIARAEEISKNAKQCDGNMDSSVCTIGQMVHLKGIKTHQTRASLAQENHAQYNMRPSKTITDGSAPRYLSSRKKRRLASSNDAADGGGIPVPNNTVIGKDSKTCSTKSDVPCRRTTNLSRANGGVDASPKDQSRTSTSPTTTPISCMTSRVEASPICVGDEYHRCSRRRSMLGSSLIRELNSLHSVCLPGESNVKDSRRRRDITSIRVLFSRHLDQDITRQQKKLLTRLGASLASSMSDATHFVADEFVRTRNILEAIALGKPVVTHLWLESCGQVSCLIDEKNYILRDVKKEREFGFSMPVSLARASQHPLLKDCRVFITPNTKPGREILFNLVKAVHGLPIERWGRSAMKDLTSAIGILILSCEDDYDLCLPFIEKGITVYSSELLLNGIVTQKLEYERYELFTDRFKKTRSGAWLKKSISQNSHLRKS</sequence>
<evidence type="ECO:0000256" key="2">
    <source>
        <dbReference type="ARBA" id="ARBA00022763"/>
    </source>
</evidence>
<proteinExistence type="predicted"/>
<keyword evidence="2" id="KW-0227">DNA damage</keyword>
<dbReference type="InterPro" id="IPR001357">
    <property type="entry name" value="BRCT_dom"/>
</dbReference>
<feature type="compositionally biased region" description="Polar residues" evidence="4">
    <location>
        <begin position="38"/>
        <end position="48"/>
    </location>
</feature>
<dbReference type="EMBL" id="CAMAPE010000038">
    <property type="protein sequence ID" value="CAH9099488.1"/>
    <property type="molecule type" value="Genomic_DNA"/>
</dbReference>
<dbReference type="Pfam" id="PF16770">
    <property type="entry name" value="RTT107_BRCT_5"/>
    <property type="match status" value="1"/>
</dbReference>